<dbReference type="Proteomes" id="UP000177092">
    <property type="component" value="Unassembled WGS sequence"/>
</dbReference>
<comment type="catalytic activity">
    <reaction evidence="1">
        <text>ATP-dependent breakage, passage and rejoining of double-stranded DNA.</text>
        <dbReference type="EC" id="5.6.2.2"/>
    </reaction>
</comment>
<reference evidence="13 14" key="1">
    <citation type="journal article" date="2016" name="Nat. Commun.">
        <title>Thousands of microbial genomes shed light on interconnected biogeochemical processes in an aquifer system.</title>
        <authorList>
            <person name="Anantharaman K."/>
            <person name="Brown C.T."/>
            <person name="Hug L.A."/>
            <person name="Sharon I."/>
            <person name="Castelle C.J."/>
            <person name="Probst A.J."/>
            <person name="Thomas B.C."/>
            <person name="Singh A."/>
            <person name="Wilkins M.J."/>
            <person name="Karaoz U."/>
            <person name="Brodie E.L."/>
            <person name="Williams K.H."/>
            <person name="Hubbard S.S."/>
            <person name="Banfield J.F."/>
        </authorList>
    </citation>
    <scope>NUCLEOTIDE SEQUENCE [LARGE SCALE GENOMIC DNA]</scope>
</reference>
<evidence type="ECO:0000256" key="10">
    <source>
        <dbReference type="ARBA" id="ARBA00023125"/>
    </source>
</evidence>
<dbReference type="InterPro" id="IPR000565">
    <property type="entry name" value="Topo_IIA_B"/>
</dbReference>
<proteinExistence type="inferred from homology"/>
<dbReference type="EMBL" id="MFJN01000048">
    <property type="protein sequence ID" value="OGG20396.1"/>
    <property type="molecule type" value="Genomic_DNA"/>
</dbReference>
<dbReference type="PROSITE" id="PS50880">
    <property type="entry name" value="TOPRIM"/>
    <property type="match status" value="1"/>
</dbReference>
<evidence type="ECO:0000256" key="1">
    <source>
        <dbReference type="ARBA" id="ARBA00000185"/>
    </source>
</evidence>
<dbReference type="InterPro" id="IPR002288">
    <property type="entry name" value="DNA_gyrase_B_C"/>
</dbReference>
<dbReference type="InterPro" id="IPR036890">
    <property type="entry name" value="HATPase_C_sf"/>
</dbReference>
<accession>A0A1F6A705</accession>
<evidence type="ECO:0000313" key="13">
    <source>
        <dbReference type="EMBL" id="OGG20396.1"/>
    </source>
</evidence>
<dbReference type="InterPro" id="IPR014721">
    <property type="entry name" value="Ribsml_uS5_D2-typ_fold_subgr"/>
</dbReference>
<feature type="domain" description="Toprim" evidence="12">
    <location>
        <begin position="442"/>
        <end position="556"/>
    </location>
</feature>
<dbReference type="NCBIfam" id="NF004189">
    <property type="entry name" value="PRK05644.1"/>
    <property type="match status" value="1"/>
</dbReference>
<dbReference type="GO" id="GO:0005524">
    <property type="term" value="F:ATP binding"/>
    <property type="evidence" value="ECO:0007669"/>
    <property type="project" value="UniProtKB-KW"/>
</dbReference>
<keyword evidence="7" id="KW-0067">ATP-binding</keyword>
<dbReference type="InterPro" id="IPR013760">
    <property type="entry name" value="Topo_IIA-like_dom_sf"/>
</dbReference>
<keyword evidence="9" id="KW-0799">Topoisomerase</keyword>
<gene>
    <name evidence="13" type="ORF">A3D03_06140</name>
</gene>
<dbReference type="InterPro" id="IPR020568">
    <property type="entry name" value="Ribosomal_Su5_D2-typ_SF"/>
</dbReference>
<dbReference type="SMART" id="SM00433">
    <property type="entry name" value="TOP2c"/>
    <property type="match status" value="1"/>
</dbReference>
<comment type="caution">
    <text evidence="13">The sequence shown here is derived from an EMBL/GenBank/DDBJ whole genome shotgun (WGS) entry which is preliminary data.</text>
</comment>
<keyword evidence="11 13" id="KW-0413">Isomerase</keyword>
<dbReference type="Gene3D" id="3.30.565.10">
    <property type="entry name" value="Histidine kinase-like ATPase, C-terminal domain"/>
    <property type="match status" value="1"/>
</dbReference>
<keyword evidence="8" id="KW-0460">Magnesium</keyword>
<organism evidence="13 14">
    <name type="scientific">Candidatus Gottesmanbacteria bacterium RIFCSPHIGHO2_02_FULL_40_13</name>
    <dbReference type="NCBI Taxonomy" id="1798384"/>
    <lineage>
        <taxon>Bacteria</taxon>
        <taxon>Candidatus Gottesmaniibacteriota</taxon>
    </lineage>
</organism>
<dbReference type="Gene3D" id="3.40.50.670">
    <property type="match status" value="1"/>
</dbReference>
<sequence length="658" mass="73509">MVRVKSKNSYSGEQIVVLEGLDPVRKRPAMYIGSTSIAGIHHCITEIIDNSVDEALAGFANNIWVIIHPDNSVTVLDDGRGIPVDIIPKYKASALEVVMTKLHAGGKFESEAYKVSGGLHGVGASVVNALSDWMKVTVLRDGKLYKQEYKKGKPSTKVVEIKDLDDYLKQKIETLPNTFIKNPPPTGTISSFLLDVNIFKQGIAGDFAIIKKQVKERAYLVPKLYFHLYDERSNEQAQYYFEGGISALVKSINRNKISLHDPIFIQKTEGAVEVQIAIQYNDGFNENLESYVNVINTAEGGTHLTGFKMALTRSINEYGKKIGAFKNSNDSIIGEDTREGLTAVIYIKMSSQDLQFEGQTKTKLGNPEIQPLVQSAMNEALDMYFEEHPSDARAILEKVYLASKARLAAKAAKDAIIRKGALEGASLPGKLADCQSRIPAESEIYIVEGDSAGGSAKQGRDRKFQAILPLRGKILNTERARLDRILEFSEIKDLVIALGMGISESLTPEKLRYHRIIIMTDADVDGEHIMTLLLTFFYRHLPYVVQNSHLYIAQPPLYKIQLGKEIQYAYNDQEKEVILKKMSGGKIQPLIQRYKGLGEMNPEQLWETTMNPVNRILKQITIEDATKADETFTMLMGNDVMPRKRFIQSHAKMANLDV</sequence>
<dbReference type="Gene3D" id="3.30.230.10">
    <property type="match status" value="1"/>
</dbReference>
<evidence type="ECO:0000256" key="8">
    <source>
        <dbReference type="ARBA" id="ARBA00022842"/>
    </source>
</evidence>
<dbReference type="InterPro" id="IPR006171">
    <property type="entry name" value="TOPRIM_dom"/>
</dbReference>
<dbReference type="CDD" id="cd00822">
    <property type="entry name" value="TopoII_Trans_DNA_gyrase"/>
    <property type="match status" value="1"/>
</dbReference>
<dbReference type="GO" id="GO:0003918">
    <property type="term" value="F:DNA topoisomerase type II (double strand cut, ATP-hydrolyzing) activity"/>
    <property type="evidence" value="ECO:0007669"/>
    <property type="project" value="UniProtKB-EC"/>
</dbReference>
<dbReference type="GO" id="GO:0006265">
    <property type="term" value="P:DNA topological change"/>
    <property type="evidence" value="ECO:0007669"/>
    <property type="project" value="InterPro"/>
</dbReference>
<dbReference type="Pfam" id="PF00986">
    <property type="entry name" value="DNA_gyraseB_C"/>
    <property type="match status" value="1"/>
</dbReference>
<evidence type="ECO:0000256" key="11">
    <source>
        <dbReference type="ARBA" id="ARBA00023235"/>
    </source>
</evidence>
<dbReference type="InterPro" id="IPR013759">
    <property type="entry name" value="Topo_IIA_B_C"/>
</dbReference>
<evidence type="ECO:0000259" key="12">
    <source>
        <dbReference type="PROSITE" id="PS50880"/>
    </source>
</evidence>
<dbReference type="InterPro" id="IPR001241">
    <property type="entry name" value="Topo_IIA"/>
</dbReference>
<evidence type="ECO:0000256" key="2">
    <source>
        <dbReference type="ARBA" id="ARBA00001946"/>
    </source>
</evidence>
<dbReference type="PRINTS" id="PR00418">
    <property type="entry name" value="TPI2FAMILY"/>
</dbReference>
<comment type="cofactor">
    <cofactor evidence="2">
        <name>Mg(2+)</name>
        <dbReference type="ChEBI" id="CHEBI:18420"/>
    </cofactor>
</comment>
<dbReference type="AlphaFoldDB" id="A0A1F6A705"/>
<evidence type="ECO:0000256" key="3">
    <source>
        <dbReference type="ARBA" id="ARBA00010708"/>
    </source>
</evidence>
<dbReference type="PANTHER" id="PTHR45866">
    <property type="entry name" value="DNA GYRASE/TOPOISOMERASE SUBUNIT B"/>
    <property type="match status" value="1"/>
</dbReference>
<evidence type="ECO:0000256" key="4">
    <source>
        <dbReference type="ARBA" id="ARBA00012895"/>
    </source>
</evidence>
<dbReference type="PRINTS" id="PR01159">
    <property type="entry name" value="DNAGYRASEB"/>
</dbReference>
<dbReference type="SUPFAM" id="SSF55874">
    <property type="entry name" value="ATPase domain of HSP90 chaperone/DNA topoisomerase II/histidine kinase"/>
    <property type="match status" value="1"/>
</dbReference>
<evidence type="ECO:0000256" key="7">
    <source>
        <dbReference type="ARBA" id="ARBA00022840"/>
    </source>
</evidence>
<dbReference type="PANTHER" id="PTHR45866:SF1">
    <property type="entry name" value="DNA GYRASE SUBUNIT B, MITOCHONDRIAL"/>
    <property type="match status" value="1"/>
</dbReference>
<dbReference type="CDD" id="cd16928">
    <property type="entry name" value="HATPase_GyrB-like"/>
    <property type="match status" value="1"/>
</dbReference>
<comment type="similarity">
    <text evidence="3">Belongs to the type II topoisomerase GyrB family.</text>
</comment>
<dbReference type="InterPro" id="IPR003594">
    <property type="entry name" value="HATPase_dom"/>
</dbReference>
<protein>
    <recommendedName>
        <fullName evidence="4">DNA topoisomerase (ATP-hydrolyzing)</fullName>
        <ecNumber evidence="4">5.6.2.2</ecNumber>
    </recommendedName>
</protein>
<dbReference type="PROSITE" id="PS00177">
    <property type="entry name" value="TOPOISOMERASE_II"/>
    <property type="match status" value="1"/>
</dbReference>
<evidence type="ECO:0000256" key="5">
    <source>
        <dbReference type="ARBA" id="ARBA00022723"/>
    </source>
</evidence>
<keyword evidence="6" id="KW-0547">Nucleotide-binding</keyword>
<keyword evidence="10" id="KW-0238">DNA-binding</keyword>
<evidence type="ECO:0000313" key="14">
    <source>
        <dbReference type="Proteomes" id="UP000177092"/>
    </source>
</evidence>
<evidence type="ECO:0000256" key="6">
    <source>
        <dbReference type="ARBA" id="ARBA00022741"/>
    </source>
</evidence>
<dbReference type="Pfam" id="PF01751">
    <property type="entry name" value="Toprim"/>
    <property type="match status" value="1"/>
</dbReference>
<name>A0A1F6A705_9BACT</name>
<dbReference type="EC" id="5.6.2.2" evidence="4"/>
<dbReference type="InterPro" id="IPR013506">
    <property type="entry name" value="Topo_IIA_bsu_dom2"/>
</dbReference>
<keyword evidence="5" id="KW-0479">Metal-binding</keyword>
<dbReference type="Pfam" id="PF02518">
    <property type="entry name" value="HATPase_c"/>
    <property type="match status" value="1"/>
</dbReference>
<dbReference type="GO" id="GO:0046872">
    <property type="term" value="F:metal ion binding"/>
    <property type="evidence" value="ECO:0007669"/>
    <property type="project" value="UniProtKB-KW"/>
</dbReference>
<dbReference type="STRING" id="1798384.A3D03_06140"/>
<dbReference type="SMART" id="SM00387">
    <property type="entry name" value="HATPase_c"/>
    <property type="match status" value="1"/>
</dbReference>
<dbReference type="Pfam" id="PF00204">
    <property type="entry name" value="DNA_gyraseB"/>
    <property type="match status" value="1"/>
</dbReference>
<dbReference type="InterPro" id="IPR018522">
    <property type="entry name" value="TopoIIA_CS"/>
</dbReference>
<evidence type="ECO:0000256" key="9">
    <source>
        <dbReference type="ARBA" id="ARBA00023029"/>
    </source>
</evidence>
<dbReference type="SUPFAM" id="SSF54211">
    <property type="entry name" value="Ribosomal protein S5 domain 2-like"/>
    <property type="match status" value="1"/>
</dbReference>
<dbReference type="FunFam" id="3.40.50.670:FF:000002">
    <property type="entry name" value="DNA gyrase subunit B"/>
    <property type="match status" value="1"/>
</dbReference>
<dbReference type="SUPFAM" id="SSF56719">
    <property type="entry name" value="Type II DNA topoisomerase"/>
    <property type="match status" value="1"/>
</dbReference>
<dbReference type="GO" id="GO:0003677">
    <property type="term" value="F:DNA binding"/>
    <property type="evidence" value="ECO:0007669"/>
    <property type="project" value="UniProtKB-KW"/>
</dbReference>